<dbReference type="FunFam" id="3.50.50.60:FF:000147">
    <property type="entry name" value="Flavin-containing monooxygenase"/>
    <property type="match status" value="1"/>
</dbReference>
<dbReference type="InterPro" id="IPR000960">
    <property type="entry name" value="Flavin_mOase"/>
</dbReference>
<dbReference type="EC" id="1.-.-.-" evidence="8"/>
<evidence type="ECO:0000256" key="3">
    <source>
        <dbReference type="ARBA" id="ARBA00022630"/>
    </source>
</evidence>
<dbReference type="Gramene" id="LPERR07G00650.1">
    <property type="protein sequence ID" value="LPERR07G00650.1"/>
    <property type="gene ID" value="LPERR07G00650"/>
</dbReference>
<keyword evidence="10" id="KW-1185">Reference proteome</keyword>
<dbReference type="Gene3D" id="3.50.50.60">
    <property type="entry name" value="FAD/NAD(P)-binding domain"/>
    <property type="match status" value="2"/>
</dbReference>
<keyword evidence="4 8" id="KW-0274">FAD</keyword>
<evidence type="ECO:0000256" key="4">
    <source>
        <dbReference type="ARBA" id="ARBA00022827"/>
    </source>
</evidence>
<evidence type="ECO:0000256" key="7">
    <source>
        <dbReference type="ARBA" id="ARBA00058243"/>
    </source>
</evidence>
<dbReference type="PIRSF" id="PIRSF000332">
    <property type="entry name" value="FMO"/>
    <property type="match status" value="1"/>
</dbReference>
<evidence type="ECO:0000256" key="1">
    <source>
        <dbReference type="ARBA" id="ARBA00001974"/>
    </source>
</evidence>
<organism evidence="9 10">
    <name type="scientific">Leersia perrieri</name>
    <dbReference type="NCBI Taxonomy" id="77586"/>
    <lineage>
        <taxon>Eukaryota</taxon>
        <taxon>Viridiplantae</taxon>
        <taxon>Streptophyta</taxon>
        <taxon>Embryophyta</taxon>
        <taxon>Tracheophyta</taxon>
        <taxon>Spermatophyta</taxon>
        <taxon>Magnoliopsida</taxon>
        <taxon>Liliopsida</taxon>
        <taxon>Poales</taxon>
        <taxon>Poaceae</taxon>
        <taxon>BOP clade</taxon>
        <taxon>Oryzoideae</taxon>
        <taxon>Oryzeae</taxon>
        <taxon>Oryzinae</taxon>
        <taxon>Leersia</taxon>
    </lineage>
</organism>
<dbReference type="SUPFAM" id="SSF51905">
    <property type="entry name" value="FAD/NAD(P)-binding domain"/>
    <property type="match status" value="2"/>
</dbReference>
<dbReference type="FunFam" id="3.50.50.60:FF:000565">
    <property type="entry name" value="Flavin-containing monooxygenase"/>
    <property type="match status" value="1"/>
</dbReference>
<evidence type="ECO:0000256" key="5">
    <source>
        <dbReference type="ARBA" id="ARBA00022857"/>
    </source>
</evidence>
<evidence type="ECO:0000256" key="2">
    <source>
        <dbReference type="ARBA" id="ARBA00009183"/>
    </source>
</evidence>
<dbReference type="PANTHER" id="PTHR23023">
    <property type="entry name" value="DIMETHYLANILINE MONOOXYGENASE"/>
    <property type="match status" value="1"/>
</dbReference>
<proteinExistence type="inferred from homology"/>
<dbReference type="InterPro" id="IPR036188">
    <property type="entry name" value="FAD/NAD-bd_sf"/>
</dbReference>
<keyword evidence="6 8" id="KW-0560">Oxidoreductase</keyword>
<dbReference type="InterPro" id="IPR020946">
    <property type="entry name" value="Flavin_mOase-like"/>
</dbReference>
<evidence type="ECO:0000256" key="8">
    <source>
        <dbReference type="RuleBase" id="RU361177"/>
    </source>
</evidence>
<protein>
    <recommendedName>
        <fullName evidence="8">Flavin-containing monooxygenase</fullName>
        <ecNumber evidence="8">1.-.-.-</ecNumber>
    </recommendedName>
</protein>
<dbReference type="eggNOG" id="KOG1399">
    <property type="taxonomic scope" value="Eukaryota"/>
</dbReference>
<dbReference type="STRING" id="77586.A0A0D9WUR0"/>
<evidence type="ECO:0000256" key="6">
    <source>
        <dbReference type="ARBA" id="ARBA00023002"/>
    </source>
</evidence>
<keyword evidence="8" id="KW-0503">Monooxygenase</keyword>
<dbReference type="Pfam" id="PF00743">
    <property type="entry name" value="FMO-like"/>
    <property type="match status" value="2"/>
</dbReference>
<dbReference type="GO" id="GO:0050661">
    <property type="term" value="F:NADP binding"/>
    <property type="evidence" value="ECO:0007669"/>
    <property type="project" value="InterPro"/>
</dbReference>
<sequence length="453" mass="50332">MDQNLHKKKVCVIGAGISGLAAAREVRREGLDVTVLEQNAGVGGQWLYDAAVDAGDPLGIAGVHSSIYSSVRLNSPREAGGFSDFPFYPINGDGDGRRFPVHGELLRYIRDFCDAFGLIDAVRLNTTVTRVAMDGSPSRWTVRSKHRDAAGDGEEEVFDAVVVATGHYTQPRLPAIEGMDTWRRRQLHSHSYRVPDSFAGEVVVIIGCSVSGIELALELRHVASEVHLSAKSTDAGLTPAMSKLLATRHDEYTNLLLRPRVEHLRDDGTVVFDGGESIIADTIIYCTGYNYSFPFLDIDGKVTVDDNRVGPLFEHVFPPSLAPSLSFIGIPALVILPRFVEMQARWVAQVLSGKRTLPSPEEMKIAVEEHNAVKEAAGVPKRRTHAVWLDVEYHDEYGERVCGFPRMEDWKKEFILSAISDMRDDIERFRDDYHDSDLVADGLRQNGWMTSRR</sequence>
<keyword evidence="3 8" id="KW-0285">Flavoprotein</keyword>
<comment type="function">
    <text evidence="7">Catalyzes the conversion of methylthioalkyl glucosinolates of any chain length into methylsulfinylalkyl glucosinolates.</text>
</comment>
<dbReference type="AlphaFoldDB" id="A0A0D9WUR0"/>
<accession>A0A0D9WUR0</accession>
<comment type="cofactor">
    <cofactor evidence="1 8">
        <name>FAD</name>
        <dbReference type="ChEBI" id="CHEBI:57692"/>
    </cofactor>
</comment>
<dbReference type="EnsemblPlants" id="LPERR07G00650.1">
    <property type="protein sequence ID" value="LPERR07G00650.1"/>
    <property type="gene ID" value="LPERR07G00650"/>
</dbReference>
<dbReference type="Proteomes" id="UP000032180">
    <property type="component" value="Chromosome 7"/>
</dbReference>
<reference evidence="9" key="3">
    <citation type="submission" date="2015-04" db="UniProtKB">
        <authorList>
            <consortium name="EnsemblPlants"/>
        </authorList>
    </citation>
    <scope>IDENTIFICATION</scope>
</reference>
<reference evidence="9 10" key="1">
    <citation type="submission" date="2012-08" db="EMBL/GenBank/DDBJ databases">
        <title>Oryza genome evolution.</title>
        <authorList>
            <person name="Wing R.A."/>
        </authorList>
    </citation>
    <scope>NUCLEOTIDE SEQUENCE</scope>
</reference>
<dbReference type="GO" id="GO:0050660">
    <property type="term" value="F:flavin adenine dinucleotide binding"/>
    <property type="evidence" value="ECO:0007669"/>
    <property type="project" value="InterPro"/>
</dbReference>
<keyword evidence="5" id="KW-0521">NADP</keyword>
<dbReference type="HOGENOM" id="CLU_006909_3_3_1"/>
<evidence type="ECO:0000313" key="9">
    <source>
        <dbReference type="EnsemblPlants" id="LPERR07G00650.1"/>
    </source>
</evidence>
<dbReference type="PRINTS" id="PR00370">
    <property type="entry name" value="FMOXYGENASE"/>
</dbReference>
<comment type="similarity">
    <text evidence="2 8">Belongs to the FMO family.</text>
</comment>
<evidence type="ECO:0000313" key="10">
    <source>
        <dbReference type="Proteomes" id="UP000032180"/>
    </source>
</evidence>
<dbReference type="GO" id="GO:0004499">
    <property type="term" value="F:N,N-dimethylaniline monooxygenase activity"/>
    <property type="evidence" value="ECO:0007669"/>
    <property type="project" value="InterPro"/>
</dbReference>
<reference evidence="10" key="2">
    <citation type="submission" date="2013-12" db="EMBL/GenBank/DDBJ databases">
        <authorList>
            <person name="Yu Y."/>
            <person name="Lee S."/>
            <person name="de Baynast K."/>
            <person name="Wissotski M."/>
            <person name="Liu L."/>
            <person name="Talag J."/>
            <person name="Goicoechea J."/>
            <person name="Angelova A."/>
            <person name="Jetty R."/>
            <person name="Kudrna D."/>
            <person name="Golser W."/>
            <person name="Rivera L."/>
            <person name="Zhang J."/>
            <person name="Wing R."/>
        </authorList>
    </citation>
    <scope>NUCLEOTIDE SEQUENCE</scope>
</reference>
<dbReference type="InterPro" id="IPR050346">
    <property type="entry name" value="FMO-like"/>
</dbReference>
<name>A0A0D9WUR0_9ORYZ</name>